<protein>
    <submittedName>
        <fullName evidence="2">Uncharacterized protein</fullName>
    </submittedName>
</protein>
<name>A0A8C9N0T5_SERCA</name>
<evidence type="ECO:0000256" key="1">
    <source>
        <dbReference type="SAM" id="MobiDB-lite"/>
    </source>
</evidence>
<reference evidence="2" key="2">
    <citation type="submission" date="2025-09" db="UniProtKB">
        <authorList>
            <consortium name="Ensembl"/>
        </authorList>
    </citation>
    <scope>IDENTIFICATION</scope>
</reference>
<reference evidence="2" key="1">
    <citation type="submission" date="2025-08" db="UniProtKB">
        <authorList>
            <consortium name="Ensembl"/>
        </authorList>
    </citation>
    <scope>IDENTIFICATION</scope>
</reference>
<sequence>MADLGRQLHEYLAQSKAAGGAAGPSAVPAPPVAGDSQEEAGDGGGLRAWLGALNPFPPGSAPGATVWPWTGEEDPWLPGLSRWQRLAGSGLCVLLAPGAPGRSGRVPAGVPQTRTESLALSPADSQTGTPLLFASSASLHVFLASARGATAGLAARSGPGDSELRVLCAVSACRAAPAARYLPYRAASSTAMARHRSTSGWGAGRVPLIPAARDRVAAAAAAADRATGAQAAALWTCPVLRSR</sequence>
<feature type="compositionally biased region" description="Low complexity" evidence="1">
    <location>
        <begin position="17"/>
        <end position="26"/>
    </location>
</feature>
<dbReference type="Proteomes" id="UP000694409">
    <property type="component" value="Unassembled WGS sequence"/>
</dbReference>
<keyword evidence="3" id="KW-1185">Reference proteome</keyword>
<accession>A0A8C9N0T5</accession>
<evidence type="ECO:0000313" key="3">
    <source>
        <dbReference type="Proteomes" id="UP000694409"/>
    </source>
</evidence>
<dbReference type="AlphaFoldDB" id="A0A8C9N0T5"/>
<evidence type="ECO:0000313" key="2">
    <source>
        <dbReference type="Ensembl" id="ENSSCAP00000011587.1"/>
    </source>
</evidence>
<organism evidence="2 3">
    <name type="scientific">Serinus canaria</name>
    <name type="common">Island canary</name>
    <name type="synonym">Fringilla canaria</name>
    <dbReference type="NCBI Taxonomy" id="9135"/>
    <lineage>
        <taxon>Eukaryota</taxon>
        <taxon>Metazoa</taxon>
        <taxon>Chordata</taxon>
        <taxon>Craniata</taxon>
        <taxon>Vertebrata</taxon>
        <taxon>Euteleostomi</taxon>
        <taxon>Archelosauria</taxon>
        <taxon>Archosauria</taxon>
        <taxon>Dinosauria</taxon>
        <taxon>Saurischia</taxon>
        <taxon>Theropoda</taxon>
        <taxon>Coelurosauria</taxon>
        <taxon>Aves</taxon>
        <taxon>Neognathae</taxon>
        <taxon>Neoaves</taxon>
        <taxon>Telluraves</taxon>
        <taxon>Australaves</taxon>
        <taxon>Passeriformes</taxon>
        <taxon>Passeroidea</taxon>
        <taxon>Fringillidae</taxon>
        <taxon>Carduelinae</taxon>
        <taxon>Serinus</taxon>
    </lineage>
</organism>
<feature type="region of interest" description="Disordered" evidence="1">
    <location>
        <begin position="15"/>
        <end position="47"/>
    </location>
</feature>
<proteinExistence type="predicted"/>
<dbReference type="Ensembl" id="ENSSCAT00000013068.1">
    <property type="protein sequence ID" value="ENSSCAP00000011587.1"/>
    <property type="gene ID" value="ENSSCAG00000008687.1"/>
</dbReference>